<gene>
    <name evidence="2 4" type="ORF">BDZ99DRAFT_468975</name>
</gene>
<dbReference type="GeneID" id="54462283"/>
<proteinExistence type="predicted"/>
<accession>A0A6A6Y1Z2</accession>
<organism evidence="2">
    <name type="scientific">Mytilinidion resinicola</name>
    <dbReference type="NCBI Taxonomy" id="574789"/>
    <lineage>
        <taxon>Eukaryota</taxon>
        <taxon>Fungi</taxon>
        <taxon>Dikarya</taxon>
        <taxon>Ascomycota</taxon>
        <taxon>Pezizomycotina</taxon>
        <taxon>Dothideomycetes</taxon>
        <taxon>Pleosporomycetidae</taxon>
        <taxon>Mytilinidiales</taxon>
        <taxon>Mytilinidiaceae</taxon>
        <taxon>Mytilinidion</taxon>
    </lineage>
</organism>
<reference evidence="4" key="3">
    <citation type="submission" date="2025-04" db="UniProtKB">
        <authorList>
            <consortium name="RefSeq"/>
        </authorList>
    </citation>
    <scope>IDENTIFICATION</scope>
    <source>
        <strain evidence="4">CBS 304.34</strain>
    </source>
</reference>
<dbReference type="AlphaFoldDB" id="A0A6A6Y1Z2"/>
<evidence type="ECO:0000313" key="3">
    <source>
        <dbReference type="Proteomes" id="UP000504636"/>
    </source>
</evidence>
<reference evidence="2 4" key="1">
    <citation type="journal article" date="2020" name="Stud. Mycol.">
        <title>101 Dothideomycetes genomes: a test case for predicting lifestyles and emergence of pathogens.</title>
        <authorList>
            <person name="Haridas S."/>
            <person name="Albert R."/>
            <person name="Binder M."/>
            <person name="Bloem J."/>
            <person name="Labutti K."/>
            <person name="Salamov A."/>
            <person name="Andreopoulos B."/>
            <person name="Baker S."/>
            <person name="Barry K."/>
            <person name="Bills G."/>
            <person name="Bluhm B."/>
            <person name="Cannon C."/>
            <person name="Castanera R."/>
            <person name="Culley D."/>
            <person name="Daum C."/>
            <person name="Ezra D."/>
            <person name="Gonzalez J."/>
            <person name="Henrissat B."/>
            <person name="Kuo A."/>
            <person name="Liang C."/>
            <person name="Lipzen A."/>
            <person name="Lutzoni F."/>
            <person name="Magnuson J."/>
            <person name="Mondo S."/>
            <person name="Nolan M."/>
            <person name="Ohm R."/>
            <person name="Pangilinan J."/>
            <person name="Park H.-J."/>
            <person name="Ramirez L."/>
            <person name="Alfaro M."/>
            <person name="Sun H."/>
            <person name="Tritt A."/>
            <person name="Yoshinaga Y."/>
            <person name="Zwiers L.-H."/>
            <person name="Turgeon B."/>
            <person name="Goodwin S."/>
            <person name="Spatafora J."/>
            <person name="Crous P."/>
            <person name="Grigoriev I."/>
        </authorList>
    </citation>
    <scope>NUCLEOTIDE SEQUENCE</scope>
    <source>
        <strain evidence="2 4">CBS 304.34</strain>
    </source>
</reference>
<feature type="region of interest" description="Disordered" evidence="1">
    <location>
        <begin position="54"/>
        <end position="132"/>
    </location>
</feature>
<name>A0A6A6Y1Z2_9PEZI</name>
<dbReference type="RefSeq" id="XP_033569497.1">
    <property type="nucleotide sequence ID" value="XM_033721390.1"/>
</dbReference>
<dbReference type="EMBL" id="MU003723">
    <property type="protein sequence ID" value="KAF2802533.1"/>
    <property type="molecule type" value="Genomic_DNA"/>
</dbReference>
<evidence type="ECO:0000313" key="2">
    <source>
        <dbReference type="EMBL" id="KAF2802533.1"/>
    </source>
</evidence>
<dbReference type="Proteomes" id="UP000504636">
    <property type="component" value="Unplaced"/>
</dbReference>
<evidence type="ECO:0000256" key="1">
    <source>
        <dbReference type="SAM" id="MobiDB-lite"/>
    </source>
</evidence>
<dbReference type="OrthoDB" id="10511827at2759"/>
<feature type="compositionally biased region" description="Basic and acidic residues" evidence="1">
    <location>
        <begin position="54"/>
        <end position="108"/>
    </location>
</feature>
<reference evidence="4" key="2">
    <citation type="submission" date="2020-04" db="EMBL/GenBank/DDBJ databases">
        <authorList>
            <consortium name="NCBI Genome Project"/>
        </authorList>
    </citation>
    <scope>NUCLEOTIDE SEQUENCE</scope>
    <source>
        <strain evidence="4">CBS 304.34</strain>
    </source>
</reference>
<sequence length="132" mass="16321">MPFPFSSFFPQKKRYYHPDFGYIEPRDFHRYSYRADFHPTGYYGTVGALQGDDFHAQQHQAREMQREQQQEYQRQQHEMERQQEREHRRDMAREQREMDHAYRRATRDRGRRSHRVPEHGYEGPEYSYVMGG</sequence>
<evidence type="ECO:0000313" key="4">
    <source>
        <dbReference type="RefSeq" id="XP_033569497.1"/>
    </source>
</evidence>
<keyword evidence="3" id="KW-1185">Reference proteome</keyword>
<protein>
    <submittedName>
        <fullName evidence="2 4">Uncharacterized protein</fullName>
    </submittedName>
</protein>